<keyword evidence="1" id="KW-1133">Transmembrane helix</keyword>
<evidence type="ECO:0000256" key="1">
    <source>
        <dbReference type="SAM" id="Phobius"/>
    </source>
</evidence>
<name>A0AAV7BRX4_ENGPU</name>
<feature type="transmembrane region" description="Helical" evidence="1">
    <location>
        <begin position="20"/>
        <end position="40"/>
    </location>
</feature>
<comment type="caution">
    <text evidence="2">The sequence shown here is derived from an EMBL/GenBank/DDBJ whole genome shotgun (WGS) entry which is preliminary data.</text>
</comment>
<proteinExistence type="predicted"/>
<dbReference type="Proteomes" id="UP000824782">
    <property type="component" value="Unassembled WGS sequence"/>
</dbReference>
<protein>
    <submittedName>
        <fullName evidence="2">Uncharacterized protein</fullName>
    </submittedName>
</protein>
<dbReference type="EMBL" id="WNYA01000004">
    <property type="protein sequence ID" value="KAG8575226.1"/>
    <property type="molecule type" value="Genomic_DNA"/>
</dbReference>
<reference evidence="2" key="1">
    <citation type="thesis" date="2020" institute="ProQuest LLC" country="789 East Eisenhower Parkway, Ann Arbor, MI, USA">
        <title>Comparative Genomics and Chromosome Evolution.</title>
        <authorList>
            <person name="Mudd A.B."/>
        </authorList>
    </citation>
    <scope>NUCLEOTIDE SEQUENCE</scope>
    <source>
        <strain evidence="2">237g6f4</strain>
        <tissue evidence="2">Blood</tissue>
    </source>
</reference>
<keyword evidence="1" id="KW-0812">Transmembrane</keyword>
<keyword evidence="3" id="KW-1185">Reference proteome</keyword>
<evidence type="ECO:0000313" key="2">
    <source>
        <dbReference type="EMBL" id="KAG8575226.1"/>
    </source>
</evidence>
<gene>
    <name evidence="2" type="ORF">GDO81_009482</name>
</gene>
<organism evidence="2 3">
    <name type="scientific">Engystomops pustulosus</name>
    <name type="common">Tungara frog</name>
    <name type="synonym">Physalaemus pustulosus</name>
    <dbReference type="NCBI Taxonomy" id="76066"/>
    <lineage>
        <taxon>Eukaryota</taxon>
        <taxon>Metazoa</taxon>
        <taxon>Chordata</taxon>
        <taxon>Craniata</taxon>
        <taxon>Vertebrata</taxon>
        <taxon>Euteleostomi</taxon>
        <taxon>Amphibia</taxon>
        <taxon>Batrachia</taxon>
        <taxon>Anura</taxon>
        <taxon>Neobatrachia</taxon>
        <taxon>Hyloidea</taxon>
        <taxon>Leptodactylidae</taxon>
        <taxon>Leiuperinae</taxon>
        <taxon>Engystomops</taxon>
    </lineage>
</organism>
<accession>A0AAV7BRX4</accession>
<dbReference type="AlphaFoldDB" id="A0AAV7BRX4"/>
<keyword evidence="1" id="KW-0472">Membrane</keyword>
<evidence type="ECO:0000313" key="3">
    <source>
        <dbReference type="Proteomes" id="UP000824782"/>
    </source>
</evidence>
<sequence>MSESWLVHNTHVEDVTYNPFLLVPFIWFIHLYIHHVRVFSTRSHLNRVNKKVFNIFLYTLKCKSNMDALGGLQSKIHCL</sequence>